<dbReference type="EMBL" id="SNRY01002537">
    <property type="protein sequence ID" value="KAA6324610.1"/>
    <property type="molecule type" value="Genomic_DNA"/>
</dbReference>
<reference evidence="1" key="1">
    <citation type="submission" date="2019-03" db="EMBL/GenBank/DDBJ databases">
        <title>Single cell metagenomics reveals metabolic interactions within the superorganism composed of flagellate Streblomastix strix and complex community of Bacteroidetes bacteria on its surface.</title>
        <authorList>
            <person name="Treitli S.C."/>
            <person name="Kolisko M."/>
            <person name="Husnik F."/>
            <person name="Keeling P."/>
            <person name="Hampl V."/>
        </authorList>
    </citation>
    <scope>NUCLEOTIDE SEQUENCE</scope>
    <source>
        <strain evidence="1">STM</strain>
    </source>
</reference>
<evidence type="ECO:0000313" key="1">
    <source>
        <dbReference type="EMBL" id="KAA6324610.1"/>
    </source>
</evidence>
<organism evidence="1">
    <name type="scientific">termite gut metagenome</name>
    <dbReference type="NCBI Taxonomy" id="433724"/>
    <lineage>
        <taxon>unclassified sequences</taxon>
        <taxon>metagenomes</taxon>
        <taxon>organismal metagenomes</taxon>
    </lineage>
</organism>
<name>A0A5J4QUQ5_9ZZZZ</name>
<dbReference type="AlphaFoldDB" id="A0A5J4QUQ5"/>
<comment type="caution">
    <text evidence="1">The sequence shown here is derived from an EMBL/GenBank/DDBJ whole genome shotgun (WGS) entry which is preliminary data.</text>
</comment>
<protein>
    <submittedName>
        <fullName evidence="1">Uncharacterized protein</fullName>
    </submittedName>
</protein>
<gene>
    <name evidence="1" type="ORF">EZS27_026084</name>
</gene>
<proteinExistence type="predicted"/>
<sequence length="109" mass="12886">MKKSNDVEKEVTNTLSTSDKLRIEMDAKQQTKADSDDAFSDKNARYEYMKVMCKHYKIKNVALFKGLGLYRGLKLLLFFQYVSTFEHLNRKIHKLFNCKNRVRIESVNK</sequence>
<accession>A0A5J4QUQ5</accession>